<gene>
    <name evidence="2" type="ORF">FSB_LOCUS59884</name>
</gene>
<evidence type="ECO:0000256" key="1">
    <source>
        <dbReference type="SAM" id="MobiDB-lite"/>
    </source>
</evidence>
<accession>A0A2N9J4A9</accession>
<dbReference type="EMBL" id="OIVN01006383">
    <property type="protein sequence ID" value="SPD32002.1"/>
    <property type="molecule type" value="Genomic_DNA"/>
</dbReference>
<feature type="region of interest" description="Disordered" evidence="1">
    <location>
        <begin position="66"/>
        <end position="103"/>
    </location>
</feature>
<proteinExistence type="predicted"/>
<organism evidence="2">
    <name type="scientific">Fagus sylvatica</name>
    <name type="common">Beechnut</name>
    <dbReference type="NCBI Taxonomy" id="28930"/>
    <lineage>
        <taxon>Eukaryota</taxon>
        <taxon>Viridiplantae</taxon>
        <taxon>Streptophyta</taxon>
        <taxon>Embryophyta</taxon>
        <taxon>Tracheophyta</taxon>
        <taxon>Spermatophyta</taxon>
        <taxon>Magnoliopsida</taxon>
        <taxon>eudicotyledons</taxon>
        <taxon>Gunneridae</taxon>
        <taxon>Pentapetalae</taxon>
        <taxon>rosids</taxon>
        <taxon>fabids</taxon>
        <taxon>Fagales</taxon>
        <taxon>Fagaceae</taxon>
        <taxon>Fagus</taxon>
    </lineage>
</organism>
<dbReference type="AlphaFoldDB" id="A0A2N9J4A9"/>
<name>A0A2N9J4A9_FAGSY</name>
<feature type="compositionally biased region" description="Gly residues" evidence="1">
    <location>
        <begin position="66"/>
        <end position="95"/>
    </location>
</feature>
<protein>
    <submittedName>
        <fullName evidence="2">Uncharacterized protein</fullName>
    </submittedName>
</protein>
<sequence length="120" mass="11964">MVTFLMAFLIGAEGGRDVPKKDHDEVVYEPQHSFGLGFGWPFGLFPFGKPLLGFPGFGGFPGVGGFPGLGGGPSPGPGAGPGLGPGGGIGAGIGGPKPHDTGLKEMAQGKAMCACAWKHS</sequence>
<evidence type="ECO:0000313" key="2">
    <source>
        <dbReference type="EMBL" id="SPD32002.1"/>
    </source>
</evidence>
<reference evidence="2" key="1">
    <citation type="submission" date="2018-02" db="EMBL/GenBank/DDBJ databases">
        <authorList>
            <person name="Cohen D.B."/>
            <person name="Kent A.D."/>
        </authorList>
    </citation>
    <scope>NUCLEOTIDE SEQUENCE</scope>
</reference>